<gene>
    <name evidence="2" type="ORF">HELGO_WM20233</name>
</gene>
<dbReference type="GO" id="GO:0005507">
    <property type="term" value="F:copper ion binding"/>
    <property type="evidence" value="ECO:0007669"/>
    <property type="project" value="TreeGrafter"/>
</dbReference>
<dbReference type="Gene3D" id="3.30.70.120">
    <property type="match status" value="1"/>
</dbReference>
<dbReference type="PANTHER" id="PTHR23419">
    <property type="entry name" value="DIVALENT CATION TOLERANCE CUTA-RELATED"/>
    <property type="match status" value="1"/>
</dbReference>
<dbReference type="AlphaFoldDB" id="A0A6S6SQD4"/>
<proteinExistence type="inferred from homology"/>
<sequence>MSYIIVQTTTNDVKVANLITKILLTKRLCACIQQIDVLSSYIWNDEIIKSNEIQLSIKTKRSLYTKIEKVIKENSSYEVPQIIVIDITDGSKEYLDWMGSELRG</sequence>
<dbReference type="SUPFAM" id="SSF54913">
    <property type="entry name" value="GlnB-like"/>
    <property type="match status" value="1"/>
</dbReference>
<accession>A0A6S6SQD4</accession>
<dbReference type="EMBL" id="CACVAW010000042">
    <property type="protein sequence ID" value="CAA6810679.1"/>
    <property type="molecule type" value="Genomic_DNA"/>
</dbReference>
<dbReference type="InterPro" id="IPR011322">
    <property type="entry name" value="N-reg_PII-like_a/b"/>
</dbReference>
<dbReference type="Pfam" id="PF03091">
    <property type="entry name" value="CutA1"/>
    <property type="match status" value="1"/>
</dbReference>
<dbReference type="GO" id="GO:0010038">
    <property type="term" value="P:response to metal ion"/>
    <property type="evidence" value="ECO:0007669"/>
    <property type="project" value="InterPro"/>
</dbReference>
<evidence type="ECO:0000256" key="1">
    <source>
        <dbReference type="ARBA" id="ARBA00010169"/>
    </source>
</evidence>
<comment type="similarity">
    <text evidence="1">Belongs to the CutA family.</text>
</comment>
<organism evidence="2">
    <name type="scientific">uncultured Campylobacterales bacterium</name>
    <dbReference type="NCBI Taxonomy" id="352960"/>
    <lineage>
        <taxon>Bacteria</taxon>
        <taxon>Pseudomonadati</taxon>
        <taxon>Campylobacterota</taxon>
        <taxon>Epsilonproteobacteria</taxon>
        <taxon>Campylobacterales</taxon>
        <taxon>environmental samples</taxon>
    </lineage>
</organism>
<dbReference type="PANTHER" id="PTHR23419:SF8">
    <property type="entry name" value="FI09726P"/>
    <property type="match status" value="1"/>
</dbReference>
<name>A0A6S6SQD4_9BACT</name>
<protein>
    <submittedName>
        <fullName evidence="2">Divalent-cation tolerance protein CutA</fullName>
    </submittedName>
</protein>
<reference evidence="2" key="1">
    <citation type="submission" date="2020-01" db="EMBL/GenBank/DDBJ databases">
        <authorList>
            <person name="Meier V. D."/>
            <person name="Meier V D."/>
        </authorList>
    </citation>
    <scope>NUCLEOTIDE SEQUENCE</scope>
    <source>
        <strain evidence="2">HLG_WM_MAG_12</strain>
    </source>
</reference>
<dbReference type="InterPro" id="IPR015867">
    <property type="entry name" value="N-reg_PII/ATP_PRibTrfase_C"/>
</dbReference>
<evidence type="ECO:0000313" key="2">
    <source>
        <dbReference type="EMBL" id="CAA6810679.1"/>
    </source>
</evidence>
<dbReference type="InterPro" id="IPR004323">
    <property type="entry name" value="Ion_tolerance_CutA"/>
</dbReference>